<dbReference type="FunFam" id="3.30.430.20:FF:000003">
    <property type="entry name" value="Cysteine-rich RLK (RECEPTOR-like protein kinase) 10"/>
    <property type="match status" value="1"/>
</dbReference>
<dbReference type="GO" id="GO:0006979">
    <property type="term" value="P:response to oxidative stress"/>
    <property type="evidence" value="ECO:0007669"/>
    <property type="project" value="UniProtKB-ARBA"/>
</dbReference>
<keyword evidence="3" id="KW-0597">Phosphoprotein</keyword>
<dbReference type="PROSITE" id="PS50011">
    <property type="entry name" value="PROTEIN_KINASE_DOM"/>
    <property type="match status" value="1"/>
</dbReference>
<dbReference type="FunFam" id="1.10.510.10:FF:000129">
    <property type="entry name" value="cysteine-rich receptor-like protein kinase 10"/>
    <property type="match status" value="1"/>
</dbReference>
<feature type="region of interest" description="Disordered" evidence="17">
    <location>
        <begin position="249"/>
        <end position="273"/>
    </location>
</feature>
<evidence type="ECO:0000256" key="4">
    <source>
        <dbReference type="ARBA" id="ARBA00022679"/>
    </source>
</evidence>
<dbReference type="InterPro" id="IPR001245">
    <property type="entry name" value="Ser-Thr/Tyr_kinase_cat_dom"/>
</dbReference>
<evidence type="ECO:0000256" key="15">
    <source>
        <dbReference type="ARBA" id="ARBA00047558"/>
    </source>
</evidence>
<evidence type="ECO:0000313" key="23">
    <source>
        <dbReference type="Proteomes" id="UP001372338"/>
    </source>
</evidence>
<dbReference type="PANTHER" id="PTHR27002:SF1098">
    <property type="entry name" value="CYSTEINE-RICH RECEPTOR-LIKE PROTEIN KINASE 29"/>
    <property type="match status" value="1"/>
</dbReference>
<organism evidence="22 23">
    <name type="scientific">Crotalaria pallida</name>
    <name type="common">Smooth rattlebox</name>
    <name type="synonym">Crotalaria striata</name>
    <dbReference type="NCBI Taxonomy" id="3830"/>
    <lineage>
        <taxon>Eukaryota</taxon>
        <taxon>Viridiplantae</taxon>
        <taxon>Streptophyta</taxon>
        <taxon>Embryophyta</taxon>
        <taxon>Tracheophyta</taxon>
        <taxon>Spermatophyta</taxon>
        <taxon>Magnoliopsida</taxon>
        <taxon>eudicotyledons</taxon>
        <taxon>Gunneridae</taxon>
        <taxon>Pentapetalae</taxon>
        <taxon>rosids</taxon>
        <taxon>fabids</taxon>
        <taxon>Fabales</taxon>
        <taxon>Fabaceae</taxon>
        <taxon>Papilionoideae</taxon>
        <taxon>50 kb inversion clade</taxon>
        <taxon>genistoids sensu lato</taxon>
        <taxon>core genistoids</taxon>
        <taxon>Crotalarieae</taxon>
        <taxon>Crotalaria</taxon>
    </lineage>
</organism>
<evidence type="ECO:0000256" key="9">
    <source>
        <dbReference type="ARBA" id="ARBA00022777"/>
    </source>
</evidence>
<keyword evidence="6 19" id="KW-0732">Signal</keyword>
<dbReference type="FunFam" id="3.30.430.20:FF:000002">
    <property type="entry name" value="Cysteine-rich receptor-like protein kinase 10"/>
    <property type="match status" value="1"/>
</dbReference>
<evidence type="ECO:0000259" key="20">
    <source>
        <dbReference type="PROSITE" id="PS50011"/>
    </source>
</evidence>
<keyword evidence="23" id="KW-1185">Reference proteome</keyword>
<dbReference type="InterPro" id="IPR038408">
    <property type="entry name" value="GNK2_sf"/>
</dbReference>
<evidence type="ECO:0000256" key="14">
    <source>
        <dbReference type="ARBA" id="ARBA00023180"/>
    </source>
</evidence>
<dbReference type="GO" id="GO:0004674">
    <property type="term" value="F:protein serine/threonine kinase activity"/>
    <property type="evidence" value="ECO:0007669"/>
    <property type="project" value="UniProtKB-KW"/>
</dbReference>
<evidence type="ECO:0000313" key="22">
    <source>
        <dbReference type="EMBL" id="KAK7269967.1"/>
    </source>
</evidence>
<evidence type="ECO:0000256" key="3">
    <source>
        <dbReference type="ARBA" id="ARBA00022553"/>
    </source>
</evidence>
<feature type="domain" description="Gnk2-homologous" evidence="21">
    <location>
        <begin position="29"/>
        <end position="132"/>
    </location>
</feature>
<dbReference type="FunFam" id="3.30.200.20:FF:000142">
    <property type="entry name" value="Cysteine-rich receptor-like protein kinase 10"/>
    <property type="match status" value="1"/>
</dbReference>
<gene>
    <name evidence="22" type="ORF">RIF29_22793</name>
</gene>
<evidence type="ECO:0000256" key="1">
    <source>
        <dbReference type="ARBA" id="ARBA00004167"/>
    </source>
</evidence>
<accession>A0AAN9F515</accession>
<name>A0AAN9F515_CROPI</name>
<dbReference type="Gene3D" id="1.10.510.10">
    <property type="entry name" value="Transferase(Phosphotransferase) domain 1"/>
    <property type="match status" value="1"/>
</dbReference>
<evidence type="ECO:0000256" key="19">
    <source>
        <dbReference type="SAM" id="SignalP"/>
    </source>
</evidence>
<keyword evidence="4" id="KW-0808">Transferase</keyword>
<evidence type="ECO:0000256" key="6">
    <source>
        <dbReference type="ARBA" id="ARBA00022729"/>
    </source>
</evidence>
<keyword evidence="9" id="KW-0418">Kinase</keyword>
<evidence type="ECO:0000256" key="12">
    <source>
        <dbReference type="ARBA" id="ARBA00023136"/>
    </source>
</evidence>
<dbReference type="InterPro" id="IPR008271">
    <property type="entry name" value="Ser/Thr_kinase_AS"/>
</dbReference>
<dbReference type="InterPro" id="IPR011009">
    <property type="entry name" value="Kinase-like_dom_sf"/>
</dbReference>
<dbReference type="PANTHER" id="PTHR27002">
    <property type="entry name" value="RECEPTOR-LIKE SERINE/THREONINE-PROTEIN KINASE SD1-8"/>
    <property type="match status" value="1"/>
</dbReference>
<protein>
    <submittedName>
        <fullName evidence="22">Uncharacterized protein</fullName>
    </submittedName>
</protein>
<sequence length="667" mass="74049">MAMAPSTAISLVCLLVIVLISHTSAQPSFLYHVCNNDRGNYTANSSYQTNLNTLLTSLYSNTQIDYGFYNFSQGQGPDKVNAIGMCRGDVKPDVCRSCLNDSRVLLTQHCPNQKEAIGWYDNCVLRYSNRSIFGIMESDPKYYIYALSNATNMDQFNQVLQDLVHNLTSKAASGDSRKKYAAGSAQGPSFQTIFSLLQCTPDLSEQECSDCLVASVEDIQSCCAGRINGRIGKPSCNLRFDTSPFYDSTVDTPQPSVPQAPPPDTNSTSTQGKSNTTTIVVAVVVPIVSIAALLILVCIFLRARKRRKNVDTDTEVDSEIEPIETLQFNFDNIRVATNNFSEANMLGKGGFGPVYKGMLSNGHEVGVKRLSMNSGQGDTEFKNEVQLVAKLQHRNLVRLLGFSLEKRERLLVYEFVPNKSLDYFIFDPVKRAHLDWERRYKIIGGIAKGLLYLHEDSRLRIIHRDLKASNILLDAEMDPKISDFGMARLFVVDQTQGNTSRIVGTYGYMAPEYVMQGQFSVKSDVYSFGVLVLEVVSGQKNSGFRYGEQVEDLLCFTWKNWRDGTASNLIDPTINNGSRNEIMRCIHIGLLCVQENLADRPTMASVVLMLSSNSITLPVPSEPGFFMQSRGLSAVQSWEYNSTATKSTKSVKAYSSEVLSTGNHPSR</sequence>
<evidence type="ECO:0000256" key="13">
    <source>
        <dbReference type="ARBA" id="ARBA00023170"/>
    </source>
</evidence>
<evidence type="ECO:0000259" key="21">
    <source>
        <dbReference type="PROSITE" id="PS51473"/>
    </source>
</evidence>
<evidence type="ECO:0000256" key="7">
    <source>
        <dbReference type="ARBA" id="ARBA00022737"/>
    </source>
</evidence>
<dbReference type="Pfam" id="PF07714">
    <property type="entry name" value="PK_Tyr_Ser-Thr"/>
    <property type="match status" value="1"/>
</dbReference>
<dbReference type="EMBL" id="JAYWIO010000004">
    <property type="protein sequence ID" value="KAK7269967.1"/>
    <property type="molecule type" value="Genomic_DNA"/>
</dbReference>
<keyword evidence="5 18" id="KW-0812">Transmembrane</keyword>
<feature type="domain" description="Gnk2-homologous" evidence="21">
    <location>
        <begin position="138"/>
        <end position="245"/>
    </location>
</feature>
<proteinExistence type="predicted"/>
<evidence type="ECO:0000256" key="18">
    <source>
        <dbReference type="SAM" id="Phobius"/>
    </source>
</evidence>
<evidence type="ECO:0000256" key="11">
    <source>
        <dbReference type="ARBA" id="ARBA00022989"/>
    </source>
</evidence>
<keyword evidence="13" id="KW-0675">Receptor</keyword>
<comment type="caution">
    <text evidence="22">The sequence shown here is derived from an EMBL/GenBank/DDBJ whole genome shotgun (WGS) entry which is preliminary data.</text>
</comment>
<dbReference type="Gene3D" id="3.30.430.20">
    <property type="entry name" value="Gnk2 domain, C-X8-C-X2-C motif"/>
    <property type="match status" value="2"/>
</dbReference>
<evidence type="ECO:0000256" key="10">
    <source>
        <dbReference type="ARBA" id="ARBA00022840"/>
    </source>
</evidence>
<dbReference type="GO" id="GO:0005886">
    <property type="term" value="C:plasma membrane"/>
    <property type="evidence" value="ECO:0007669"/>
    <property type="project" value="TreeGrafter"/>
</dbReference>
<reference evidence="22 23" key="1">
    <citation type="submission" date="2024-01" db="EMBL/GenBank/DDBJ databases">
        <title>The genomes of 5 underutilized Papilionoideae crops provide insights into root nodulation and disease resistanc.</title>
        <authorList>
            <person name="Yuan L."/>
        </authorList>
    </citation>
    <scope>NUCLEOTIDE SEQUENCE [LARGE SCALE GENOMIC DNA]</scope>
    <source>
        <strain evidence="22">ZHUSHIDOU_FW_LH</strain>
        <tissue evidence="22">Leaf</tissue>
    </source>
</reference>
<dbReference type="PROSITE" id="PS00108">
    <property type="entry name" value="PROTEIN_KINASE_ST"/>
    <property type="match status" value="1"/>
</dbReference>
<evidence type="ECO:0000256" key="17">
    <source>
        <dbReference type="SAM" id="MobiDB-lite"/>
    </source>
</evidence>
<dbReference type="CDD" id="cd14066">
    <property type="entry name" value="STKc_IRAK"/>
    <property type="match status" value="1"/>
</dbReference>
<evidence type="ECO:0000256" key="2">
    <source>
        <dbReference type="ARBA" id="ARBA00022527"/>
    </source>
</evidence>
<comment type="subcellular location">
    <subcellularLocation>
        <location evidence="1">Membrane</location>
        <topology evidence="1">Single-pass membrane protein</topology>
    </subcellularLocation>
</comment>
<feature type="signal peptide" evidence="19">
    <location>
        <begin position="1"/>
        <end position="25"/>
    </location>
</feature>
<keyword evidence="11 18" id="KW-1133">Transmembrane helix</keyword>
<evidence type="ECO:0000256" key="5">
    <source>
        <dbReference type="ARBA" id="ARBA00022692"/>
    </source>
</evidence>
<keyword evidence="8" id="KW-0547">Nucleotide-binding</keyword>
<dbReference type="InterPro" id="IPR002902">
    <property type="entry name" value="GNK2"/>
</dbReference>
<dbReference type="Pfam" id="PF01657">
    <property type="entry name" value="Stress-antifung"/>
    <property type="match status" value="2"/>
</dbReference>
<dbReference type="InterPro" id="IPR000719">
    <property type="entry name" value="Prot_kinase_dom"/>
</dbReference>
<dbReference type="SUPFAM" id="SSF56112">
    <property type="entry name" value="Protein kinase-like (PK-like)"/>
    <property type="match status" value="1"/>
</dbReference>
<comment type="catalytic activity">
    <reaction evidence="15">
        <text>L-seryl-[protein] + ATP = O-phospho-L-seryl-[protein] + ADP + H(+)</text>
        <dbReference type="Rhea" id="RHEA:17989"/>
        <dbReference type="Rhea" id="RHEA-COMP:9863"/>
        <dbReference type="Rhea" id="RHEA-COMP:11604"/>
        <dbReference type="ChEBI" id="CHEBI:15378"/>
        <dbReference type="ChEBI" id="CHEBI:29999"/>
        <dbReference type="ChEBI" id="CHEBI:30616"/>
        <dbReference type="ChEBI" id="CHEBI:83421"/>
        <dbReference type="ChEBI" id="CHEBI:456216"/>
    </reaction>
</comment>
<dbReference type="Proteomes" id="UP001372338">
    <property type="component" value="Unassembled WGS sequence"/>
</dbReference>
<comment type="catalytic activity">
    <reaction evidence="16">
        <text>L-threonyl-[protein] + ATP = O-phospho-L-threonyl-[protein] + ADP + H(+)</text>
        <dbReference type="Rhea" id="RHEA:46608"/>
        <dbReference type="Rhea" id="RHEA-COMP:11060"/>
        <dbReference type="Rhea" id="RHEA-COMP:11605"/>
        <dbReference type="ChEBI" id="CHEBI:15378"/>
        <dbReference type="ChEBI" id="CHEBI:30013"/>
        <dbReference type="ChEBI" id="CHEBI:30616"/>
        <dbReference type="ChEBI" id="CHEBI:61977"/>
        <dbReference type="ChEBI" id="CHEBI:456216"/>
    </reaction>
</comment>
<dbReference type="GO" id="GO:0005524">
    <property type="term" value="F:ATP binding"/>
    <property type="evidence" value="ECO:0007669"/>
    <property type="project" value="UniProtKB-KW"/>
</dbReference>
<keyword evidence="2" id="KW-0723">Serine/threonine-protein kinase</keyword>
<dbReference type="PROSITE" id="PS51473">
    <property type="entry name" value="GNK2"/>
    <property type="match status" value="2"/>
</dbReference>
<dbReference type="CDD" id="cd23509">
    <property type="entry name" value="Gnk2-like"/>
    <property type="match status" value="2"/>
</dbReference>
<evidence type="ECO:0000256" key="8">
    <source>
        <dbReference type="ARBA" id="ARBA00022741"/>
    </source>
</evidence>
<dbReference type="AlphaFoldDB" id="A0AAN9F515"/>
<dbReference type="Gene3D" id="3.30.200.20">
    <property type="entry name" value="Phosphorylase Kinase, domain 1"/>
    <property type="match status" value="1"/>
</dbReference>
<keyword evidence="14" id="KW-0325">Glycoprotein</keyword>
<keyword evidence="12 18" id="KW-0472">Membrane</keyword>
<feature type="transmembrane region" description="Helical" evidence="18">
    <location>
        <begin position="279"/>
        <end position="301"/>
    </location>
</feature>
<feature type="domain" description="Protein kinase" evidence="20">
    <location>
        <begin position="340"/>
        <end position="617"/>
    </location>
</feature>
<dbReference type="SMART" id="SM00220">
    <property type="entry name" value="S_TKc"/>
    <property type="match status" value="1"/>
</dbReference>
<keyword evidence="7" id="KW-0677">Repeat</keyword>
<keyword evidence="10" id="KW-0067">ATP-binding</keyword>
<feature type="compositionally biased region" description="Pro residues" evidence="17">
    <location>
        <begin position="255"/>
        <end position="264"/>
    </location>
</feature>
<feature type="chain" id="PRO_5042944208" evidence="19">
    <location>
        <begin position="26"/>
        <end position="667"/>
    </location>
</feature>
<evidence type="ECO:0000256" key="16">
    <source>
        <dbReference type="ARBA" id="ARBA00047951"/>
    </source>
</evidence>